<evidence type="ECO:0000256" key="2">
    <source>
        <dbReference type="ARBA" id="ARBA00022692"/>
    </source>
</evidence>
<dbReference type="InterPro" id="IPR058533">
    <property type="entry name" value="Cation_efflux_TM"/>
</dbReference>
<dbReference type="Pfam" id="PF01545">
    <property type="entry name" value="Cation_efflux"/>
    <property type="match status" value="1"/>
</dbReference>
<dbReference type="EMBL" id="JAXBCZ010000001">
    <property type="protein sequence ID" value="MEA1304724.1"/>
    <property type="molecule type" value="Genomic_DNA"/>
</dbReference>
<evidence type="ECO:0000256" key="4">
    <source>
        <dbReference type="ARBA" id="ARBA00023136"/>
    </source>
</evidence>
<gene>
    <name evidence="7" type="ORF">QU665_06540</name>
</gene>
<organism evidence="7 8">
    <name type="scientific">Actinomyces oris</name>
    <dbReference type="NCBI Taxonomy" id="544580"/>
    <lineage>
        <taxon>Bacteria</taxon>
        <taxon>Bacillati</taxon>
        <taxon>Actinomycetota</taxon>
        <taxon>Actinomycetes</taxon>
        <taxon>Actinomycetales</taxon>
        <taxon>Actinomycetaceae</taxon>
        <taxon>Actinomyces</taxon>
    </lineage>
</organism>
<dbReference type="AlphaFoldDB" id="A0AAW9KRL2"/>
<dbReference type="SUPFAM" id="SSF161111">
    <property type="entry name" value="Cation efflux protein transmembrane domain-like"/>
    <property type="match status" value="1"/>
</dbReference>
<reference evidence="7 8" key="1">
    <citation type="submission" date="2023-06" db="EMBL/GenBank/DDBJ databases">
        <title>Actinomyces orist ORNL 0101 HMT-893 genome.</title>
        <authorList>
            <person name="Johnston C.D."/>
            <person name="Chen T."/>
            <person name="Dewhirst F.E."/>
        </authorList>
    </citation>
    <scope>NUCLEOTIDE SEQUENCE [LARGE SCALE GENOMIC DNA]</scope>
    <source>
        <strain evidence="7 8">ORNL 0101</strain>
    </source>
</reference>
<keyword evidence="8" id="KW-1185">Reference proteome</keyword>
<dbReference type="Proteomes" id="UP001289581">
    <property type="component" value="Unassembled WGS sequence"/>
</dbReference>
<sequence>MDQDKKSGYQTLLTSMILSSPGPLVLGLGLTVGHSSTQLSDFTRRTAEFLALVVAFAVYTVTNKRQMDENRRHALERRGNSFVGMIMCVSGMSMIFLTVLSGREDKGNVVPALAIAILGAATNIFFWRRYTFFYKIQGNSILGVQARLFKAKSSVDVCVTVVLAAILVFPDSKISSHLDTVGSVLVSLYMFRSGIKTIFEQYHRNNAVE</sequence>
<feature type="transmembrane region" description="Helical" evidence="5">
    <location>
        <begin position="108"/>
        <end position="127"/>
    </location>
</feature>
<dbReference type="InterPro" id="IPR027469">
    <property type="entry name" value="Cation_efflux_TMD_sf"/>
</dbReference>
<dbReference type="GO" id="GO:0008324">
    <property type="term" value="F:monoatomic cation transmembrane transporter activity"/>
    <property type="evidence" value="ECO:0007669"/>
    <property type="project" value="InterPro"/>
</dbReference>
<dbReference type="GO" id="GO:0016020">
    <property type="term" value="C:membrane"/>
    <property type="evidence" value="ECO:0007669"/>
    <property type="project" value="UniProtKB-SubCell"/>
</dbReference>
<comment type="subcellular location">
    <subcellularLocation>
        <location evidence="1">Membrane</location>
        <topology evidence="1">Multi-pass membrane protein</topology>
    </subcellularLocation>
</comment>
<feature type="transmembrane region" description="Helical" evidence="5">
    <location>
        <begin position="82"/>
        <end position="102"/>
    </location>
</feature>
<evidence type="ECO:0000256" key="1">
    <source>
        <dbReference type="ARBA" id="ARBA00004141"/>
    </source>
</evidence>
<evidence type="ECO:0000256" key="5">
    <source>
        <dbReference type="SAM" id="Phobius"/>
    </source>
</evidence>
<keyword evidence="2 5" id="KW-0812">Transmembrane</keyword>
<feature type="domain" description="Cation efflux protein transmembrane" evidence="6">
    <location>
        <begin position="31"/>
        <end position="200"/>
    </location>
</feature>
<proteinExistence type="predicted"/>
<evidence type="ECO:0000259" key="6">
    <source>
        <dbReference type="Pfam" id="PF01545"/>
    </source>
</evidence>
<accession>A0AAW9KRL2</accession>
<feature type="transmembrane region" description="Helical" evidence="5">
    <location>
        <begin position="12"/>
        <end position="30"/>
    </location>
</feature>
<dbReference type="RefSeq" id="WP_322912029.1">
    <property type="nucleotide sequence ID" value="NZ_JAXBCZ010000001.1"/>
</dbReference>
<dbReference type="Gene3D" id="1.20.1510.10">
    <property type="entry name" value="Cation efflux protein transmembrane domain"/>
    <property type="match status" value="1"/>
</dbReference>
<keyword evidence="3 5" id="KW-1133">Transmembrane helix</keyword>
<evidence type="ECO:0000256" key="3">
    <source>
        <dbReference type="ARBA" id="ARBA00022989"/>
    </source>
</evidence>
<evidence type="ECO:0000313" key="8">
    <source>
        <dbReference type="Proteomes" id="UP001289581"/>
    </source>
</evidence>
<evidence type="ECO:0000313" key="7">
    <source>
        <dbReference type="EMBL" id="MEA1304724.1"/>
    </source>
</evidence>
<keyword evidence="4 5" id="KW-0472">Membrane</keyword>
<protein>
    <submittedName>
        <fullName evidence="7">Cation transporter</fullName>
    </submittedName>
</protein>
<name>A0AAW9KRL2_9ACTO</name>
<comment type="caution">
    <text evidence="7">The sequence shown here is derived from an EMBL/GenBank/DDBJ whole genome shotgun (WGS) entry which is preliminary data.</text>
</comment>
<feature type="transmembrane region" description="Helical" evidence="5">
    <location>
        <begin position="42"/>
        <end position="61"/>
    </location>
</feature>